<name>I1CNC8_RHIO9</name>
<dbReference type="VEuPathDB" id="FungiDB:RO3G_14669"/>
<evidence type="ECO:0000313" key="3">
    <source>
        <dbReference type="Proteomes" id="UP000009138"/>
    </source>
</evidence>
<feature type="signal peptide" evidence="1">
    <location>
        <begin position="1"/>
        <end position="19"/>
    </location>
</feature>
<sequence>MPRTYVTLVIACLLHGCLQNTLITSSFYAQEMSCMGATLIAFFWSTYANAFNLSGHPSPSFFLANS</sequence>
<dbReference type="EMBL" id="CH476745">
    <property type="protein sequence ID" value="EIE89958.1"/>
    <property type="molecule type" value="Genomic_DNA"/>
</dbReference>
<reference evidence="2 3" key="1">
    <citation type="journal article" date="2009" name="PLoS Genet.">
        <title>Genomic analysis of the basal lineage fungus Rhizopus oryzae reveals a whole-genome duplication.</title>
        <authorList>
            <person name="Ma L.-J."/>
            <person name="Ibrahim A.S."/>
            <person name="Skory C."/>
            <person name="Grabherr M.G."/>
            <person name="Burger G."/>
            <person name="Butler M."/>
            <person name="Elias M."/>
            <person name="Idnurm A."/>
            <person name="Lang B.F."/>
            <person name="Sone T."/>
            <person name="Abe A."/>
            <person name="Calvo S.E."/>
            <person name="Corrochano L.M."/>
            <person name="Engels R."/>
            <person name="Fu J."/>
            <person name="Hansberg W."/>
            <person name="Kim J.-M."/>
            <person name="Kodira C.D."/>
            <person name="Koehrsen M.J."/>
            <person name="Liu B."/>
            <person name="Miranda-Saavedra D."/>
            <person name="O'Leary S."/>
            <person name="Ortiz-Castellanos L."/>
            <person name="Poulter R."/>
            <person name="Rodriguez-Romero J."/>
            <person name="Ruiz-Herrera J."/>
            <person name="Shen Y.-Q."/>
            <person name="Zeng Q."/>
            <person name="Galagan J."/>
            <person name="Birren B.W."/>
            <person name="Cuomo C.A."/>
            <person name="Wickes B.L."/>
        </authorList>
    </citation>
    <scope>NUCLEOTIDE SEQUENCE [LARGE SCALE GENOMIC DNA]</scope>
    <source>
        <strain evidence="3">RA 99-880 / ATCC MYA-4621 / FGSC 9543 / NRRL 43880</strain>
    </source>
</reference>
<dbReference type="GeneID" id="93621634"/>
<dbReference type="RefSeq" id="XP_067525354.1">
    <property type="nucleotide sequence ID" value="XM_067669253.1"/>
</dbReference>
<accession>I1CNC8</accession>
<dbReference type="AlphaFoldDB" id="I1CNC8"/>
<evidence type="ECO:0000313" key="2">
    <source>
        <dbReference type="EMBL" id="EIE89958.1"/>
    </source>
</evidence>
<protein>
    <submittedName>
        <fullName evidence="2">Uncharacterized protein</fullName>
    </submittedName>
</protein>
<keyword evidence="3" id="KW-1185">Reference proteome</keyword>
<keyword evidence="1" id="KW-0732">Signal</keyword>
<gene>
    <name evidence="2" type="ORF">RO3G_14669</name>
</gene>
<dbReference type="InParanoid" id="I1CNC8"/>
<feature type="chain" id="PRO_5003638204" evidence="1">
    <location>
        <begin position="20"/>
        <end position="66"/>
    </location>
</feature>
<organism evidence="2 3">
    <name type="scientific">Rhizopus delemar (strain RA 99-880 / ATCC MYA-4621 / FGSC 9543 / NRRL 43880)</name>
    <name type="common">Mucormycosis agent</name>
    <name type="synonym">Rhizopus arrhizus var. delemar</name>
    <dbReference type="NCBI Taxonomy" id="246409"/>
    <lineage>
        <taxon>Eukaryota</taxon>
        <taxon>Fungi</taxon>
        <taxon>Fungi incertae sedis</taxon>
        <taxon>Mucoromycota</taxon>
        <taxon>Mucoromycotina</taxon>
        <taxon>Mucoromycetes</taxon>
        <taxon>Mucorales</taxon>
        <taxon>Mucorineae</taxon>
        <taxon>Rhizopodaceae</taxon>
        <taxon>Rhizopus</taxon>
    </lineage>
</organism>
<evidence type="ECO:0000256" key="1">
    <source>
        <dbReference type="SAM" id="SignalP"/>
    </source>
</evidence>
<proteinExistence type="predicted"/>
<dbReference type="Proteomes" id="UP000009138">
    <property type="component" value="Unassembled WGS sequence"/>
</dbReference>